<reference evidence="2" key="1">
    <citation type="journal article" date="2024" name="Proc. Natl. Acad. Sci. U.S.A.">
        <title>Extraordinary preservation of gene collinearity over three hundred million years revealed in homosporous lycophytes.</title>
        <authorList>
            <person name="Li C."/>
            <person name="Wickell D."/>
            <person name="Kuo L.Y."/>
            <person name="Chen X."/>
            <person name="Nie B."/>
            <person name="Liao X."/>
            <person name="Peng D."/>
            <person name="Ji J."/>
            <person name="Jenkins J."/>
            <person name="Williams M."/>
            <person name="Shu S."/>
            <person name="Plott C."/>
            <person name="Barry K."/>
            <person name="Rajasekar S."/>
            <person name="Grimwood J."/>
            <person name="Han X."/>
            <person name="Sun S."/>
            <person name="Hou Z."/>
            <person name="He W."/>
            <person name="Dai G."/>
            <person name="Sun C."/>
            <person name="Schmutz J."/>
            <person name="Leebens-Mack J.H."/>
            <person name="Li F.W."/>
            <person name="Wang L."/>
        </authorList>
    </citation>
    <scope>NUCLEOTIDE SEQUENCE [LARGE SCALE GENOMIC DNA]</scope>
    <source>
        <strain evidence="2">cv. PW_Plant_1</strain>
    </source>
</reference>
<sequence length="135" mass="16011">MCLRLSSSLQRGLRFRGGKKLSRIMDESLLPQEVPAVPLEHGARQANGWQNEEEAGWLRRWRRSRWFGKLTKVPSIILAGIFGLHHQYPYRFPERDLRPDALRDARLSLWFRSDHLLSEPHYMFLQSGMRYAFFI</sequence>
<organism evidence="1 2">
    <name type="scientific">Diphasiastrum complanatum</name>
    <name type="common">Issler's clubmoss</name>
    <name type="synonym">Lycopodium complanatum</name>
    <dbReference type="NCBI Taxonomy" id="34168"/>
    <lineage>
        <taxon>Eukaryota</taxon>
        <taxon>Viridiplantae</taxon>
        <taxon>Streptophyta</taxon>
        <taxon>Embryophyta</taxon>
        <taxon>Tracheophyta</taxon>
        <taxon>Lycopodiopsida</taxon>
        <taxon>Lycopodiales</taxon>
        <taxon>Lycopodiaceae</taxon>
        <taxon>Lycopodioideae</taxon>
        <taxon>Diphasiastrum</taxon>
    </lineage>
</organism>
<gene>
    <name evidence="1" type="ORF">O6H91_09G075500</name>
</gene>
<evidence type="ECO:0000313" key="1">
    <source>
        <dbReference type="EMBL" id="KAJ7544364.1"/>
    </source>
</evidence>
<accession>A0ACC2CQP2</accession>
<keyword evidence="2" id="KW-1185">Reference proteome</keyword>
<comment type="caution">
    <text evidence="1">The sequence shown here is derived from an EMBL/GenBank/DDBJ whole genome shotgun (WGS) entry which is preliminary data.</text>
</comment>
<evidence type="ECO:0000313" key="2">
    <source>
        <dbReference type="Proteomes" id="UP001162992"/>
    </source>
</evidence>
<dbReference type="EMBL" id="CM055100">
    <property type="protein sequence ID" value="KAJ7544364.1"/>
    <property type="molecule type" value="Genomic_DNA"/>
</dbReference>
<protein>
    <submittedName>
        <fullName evidence="1">Uncharacterized protein</fullName>
    </submittedName>
</protein>
<dbReference type="Proteomes" id="UP001162992">
    <property type="component" value="Chromosome 9"/>
</dbReference>
<name>A0ACC2CQP2_DIPCM</name>
<proteinExistence type="predicted"/>